<dbReference type="OrthoDB" id="4261480at2"/>
<keyword evidence="3" id="KW-1185">Reference proteome</keyword>
<name>A0A4U0MYU0_9ACTN</name>
<reference evidence="2 3" key="1">
    <citation type="submission" date="2019-04" db="EMBL/GenBank/DDBJ databases">
        <title>Streptomyces piniterrae sp. nov., a heliquinomycin-producing actinomycete isolated from rhizosphere soil of Pinus yunnanensis.</title>
        <authorList>
            <person name="Zhuang X."/>
            <person name="Zhao J."/>
        </authorList>
    </citation>
    <scope>NUCLEOTIDE SEQUENCE [LARGE SCALE GENOMIC DNA]</scope>
    <source>
        <strain evidence="3">jys28</strain>
    </source>
</reference>
<sequence length="250" mass="26301">MGQVLDNVASPRPAGRLLPRCAAGTVPTTTVRGRKCAGQGAATVCSAHEPQPAPRPGPHLGPRQARSPRTLYAPCPPGLRPRAGGLRSPVAYGMKAAVSRWEAGICRSRVLRDPDRAALEAALAELDGDVCTELSLDRWEEGGGCLTISGGPGVFLVTGERDDGALLQLCRAGERTANAAGYRARTGDRGARHPDEDPNHVPEESVWLVCGGQGAYFPADELVDAAAARWAVRQFLAGFPDGLGAPWRVE</sequence>
<comment type="caution">
    <text evidence="2">The sequence shown here is derived from an EMBL/GenBank/DDBJ whole genome shotgun (WGS) entry which is preliminary data.</text>
</comment>
<feature type="region of interest" description="Disordered" evidence="1">
    <location>
        <begin position="46"/>
        <end position="69"/>
    </location>
</feature>
<organism evidence="2 3">
    <name type="scientific">Streptomyces piniterrae</name>
    <dbReference type="NCBI Taxonomy" id="2571125"/>
    <lineage>
        <taxon>Bacteria</taxon>
        <taxon>Bacillati</taxon>
        <taxon>Actinomycetota</taxon>
        <taxon>Actinomycetes</taxon>
        <taxon>Kitasatosporales</taxon>
        <taxon>Streptomycetaceae</taxon>
        <taxon>Streptomyces</taxon>
    </lineage>
</organism>
<evidence type="ECO:0008006" key="4">
    <source>
        <dbReference type="Google" id="ProtNLM"/>
    </source>
</evidence>
<dbReference type="EMBL" id="SUMB01000010">
    <property type="protein sequence ID" value="TJZ46253.1"/>
    <property type="molecule type" value="Genomic_DNA"/>
</dbReference>
<evidence type="ECO:0000256" key="1">
    <source>
        <dbReference type="SAM" id="MobiDB-lite"/>
    </source>
</evidence>
<dbReference type="AlphaFoldDB" id="A0A4U0MYU0"/>
<evidence type="ECO:0000313" key="2">
    <source>
        <dbReference type="EMBL" id="TJZ46253.1"/>
    </source>
</evidence>
<evidence type="ECO:0000313" key="3">
    <source>
        <dbReference type="Proteomes" id="UP000308697"/>
    </source>
</evidence>
<accession>A0A4U0MYU0</accession>
<gene>
    <name evidence="2" type="ORF">FCH28_27570</name>
</gene>
<feature type="region of interest" description="Disordered" evidence="1">
    <location>
        <begin position="181"/>
        <end position="202"/>
    </location>
</feature>
<dbReference type="Proteomes" id="UP000308697">
    <property type="component" value="Unassembled WGS sequence"/>
</dbReference>
<proteinExistence type="predicted"/>
<feature type="compositionally biased region" description="Basic and acidic residues" evidence="1">
    <location>
        <begin position="185"/>
        <end position="202"/>
    </location>
</feature>
<protein>
    <recommendedName>
        <fullName evidence="4">Immunity protein Imm1</fullName>
    </recommendedName>
</protein>